<evidence type="ECO:0000256" key="4">
    <source>
        <dbReference type="ARBA" id="ARBA00023125"/>
    </source>
</evidence>
<dbReference type="InterPro" id="IPR013325">
    <property type="entry name" value="RNA_pol_sigma_r2"/>
</dbReference>
<dbReference type="Gene3D" id="1.10.1740.10">
    <property type="match status" value="1"/>
</dbReference>
<dbReference type="InterPro" id="IPR007627">
    <property type="entry name" value="RNA_pol_sigma70_r2"/>
</dbReference>
<evidence type="ECO:0000259" key="7">
    <source>
        <dbReference type="Pfam" id="PF04542"/>
    </source>
</evidence>
<feature type="domain" description="RNA polymerase sigma-70 region 2" evidence="7">
    <location>
        <begin position="31"/>
        <end position="98"/>
    </location>
</feature>
<evidence type="ECO:0000313" key="10">
    <source>
        <dbReference type="Proteomes" id="UP000533598"/>
    </source>
</evidence>
<feature type="compositionally biased region" description="Pro residues" evidence="6">
    <location>
        <begin position="397"/>
        <end position="415"/>
    </location>
</feature>
<proteinExistence type="inferred from homology"/>
<dbReference type="InterPro" id="IPR027383">
    <property type="entry name" value="Znf_put"/>
</dbReference>
<feature type="domain" description="Putative zinc-finger" evidence="8">
    <location>
        <begin position="195"/>
        <end position="229"/>
    </location>
</feature>
<dbReference type="GO" id="GO:0003677">
    <property type="term" value="F:DNA binding"/>
    <property type="evidence" value="ECO:0007669"/>
    <property type="project" value="UniProtKB-KW"/>
</dbReference>
<comment type="similarity">
    <text evidence="1">Belongs to the sigma-70 factor family. ECF subfamily.</text>
</comment>
<evidence type="ECO:0000256" key="1">
    <source>
        <dbReference type="ARBA" id="ARBA00010641"/>
    </source>
</evidence>
<dbReference type="PANTHER" id="PTHR43133">
    <property type="entry name" value="RNA POLYMERASE ECF-TYPE SIGMA FACTO"/>
    <property type="match status" value="1"/>
</dbReference>
<reference evidence="9 10" key="1">
    <citation type="submission" date="2020-08" db="EMBL/GenBank/DDBJ databases">
        <title>Sequencing the genomes of 1000 actinobacteria strains.</title>
        <authorList>
            <person name="Klenk H.-P."/>
        </authorList>
    </citation>
    <scope>NUCLEOTIDE SEQUENCE [LARGE SCALE GENOMIC DNA]</scope>
    <source>
        <strain evidence="9 10">DSM 44230</strain>
    </source>
</reference>
<dbReference type="RefSeq" id="WP_185007601.1">
    <property type="nucleotide sequence ID" value="NZ_JACHMH010000001.1"/>
</dbReference>
<feature type="compositionally biased region" description="Low complexity" evidence="6">
    <location>
        <begin position="381"/>
        <end position="396"/>
    </location>
</feature>
<comment type="caution">
    <text evidence="9">The sequence shown here is derived from an EMBL/GenBank/DDBJ whole genome shotgun (WGS) entry which is preliminary data.</text>
</comment>
<keyword evidence="10" id="KW-1185">Reference proteome</keyword>
<organism evidence="9 10">
    <name type="scientific">Crossiella cryophila</name>
    <dbReference type="NCBI Taxonomy" id="43355"/>
    <lineage>
        <taxon>Bacteria</taxon>
        <taxon>Bacillati</taxon>
        <taxon>Actinomycetota</taxon>
        <taxon>Actinomycetes</taxon>
        <taxon>Pseudonocardiales</taxon>
        <taxon>Pseudonocardiaceae</taxon>
        <taxon>Crossiella</taxon>
    </lineage>
</organism>
<keyword evidence="3" id="KW-0731">Sigma factor</keyword>
<dbReference type="GO" id="GO:0006352">
    <property type="term" value="P:DNA-templated transcription initiation"/>
    <property type="evidence" value="ECO:0007669"/>
    <property type="project" value="InterPro"/>
</dbReference>
<dbReference type="InterPro" id="IPR039425">
    <property type="entry name" value="RNA_pol_sigma-70-like"/>
</dbReference>
<dbReference type="AlphaFoldDB" id="A0A7W7CKL3"/>
<feature type="region of interest" description="Disordered" evidence="6">
    <location>
        <begin position="303"/>
        <end position="340"/>
    </location>
</feature>
<evidence type="ECO:0000256" key="5">
    <source>
        <dbReference type="ARBA" id="ARBA00023163"/>
    </source>
</evidence>
<evidence type="ECO:0000256" key="6">
    <source>
        <dbReference type="SAM" id="MobiDB-lite"/>
    </source>
</evidence>
<dbReference type="InterPro" id="IPR013324">
    <property type="entry name" value="RNA_pol_sigma_r3/r4-like"/>
</dbReference>
<evidence type="ECO:0000256" key="2">
    <source>
        <dbReference type="ARBA" id="ARBA00023015"/>
    </source>
</evidence>
<evidence type="ECO:0000313" key="9">
    <source>
        <dbReference type="EMBL" id="MBB4681199.1"/>
    </source>
</evidence>
<keyword evidence="2" id="KW-0805">Transcription regulation</keyword>
<dbReference type="Gene3D" id="1.10.10.1320">
    <property type="entry name" value="Anti-sigma factor, zinc-finger domain"/>
    <property type="match status" value="1"/>
</dbReference>
<name>A0A7W7CKL3_9PSEU</name>
<dbReference type="GO" id="GO:0016987">
    <property type="term" value="F:sigma factor activity"/>
    <property type="evidence" value="ECO:0007669"/>
    <property type="project" value="UniProtKB-KW"/>
</dbReference>
<dbReference type="Gene3D" id="1.10.10.10">
    <property type="entry name" value="Winged helix-like DNA-binding domain superfamily/Winged helix DNA-binding domain"/>
    <property type="match status" value="1"/>
</dbReference>
<dbReference type="SUPFAM" id="SSF88946">
    <property type="entry name" value="Sigma2 domain of RNA polymerase sigma factors"/>
    <property type="match status" value="1"/>
</dbReference>
<dbReference type="InterPro" id="IPR014284">
    <property type="entry name" value="RNA_pol_sigma-70_dom"/>
</dbReference>
<protein>
    <submittedName>
        <fullName evidence="9">RNA polymerase sigma factor (Sigma-70 family)</fullName>
    </submittedName>
</protein>
<dbReference type="InterPro" id="IPR041916">
    <property type="entry name" value="Anti_sigma_zinc_sf"/>
</dbReference>
<keyword evidence="4" id="KW-0238">DNA-binding</keyword>
<dbReference type="Pfam" id="PF04542">
    <property type="entry name" value="Sigma70_r2"/>
    <property type="match status" value="1"/>
</dbReference>
<dbReference type="PANTHER" id="PTHR43133:SF8">
    <property type="entry name" value="RNA POLYMERASE SIGMA FACTOR HI_1459-RELATED"/>
    <property type="match status" value="1"/>
</dbReference>
<dbReference type="EMBL" id="JACHMH010000001">
    <property type="protein sequence ID" value="MBB4681199.1"/>
    <property type="molecule type" value="Genomic_DNA"/>
</dbReference>
<keyword evidence="5" id="KW-0804">Transcription</keyword>
<gene>
    <name evidence="9" type="ORF">HNR67_007317</name>
</gene>
<feature type="compositionally biased region" description="Pro residues" evidence="6">
    <location>
        <begin position="439"/>
        <end position="452"/>
    </location>
</feature>
<dbReference type="Proteomes" id="UP000533598">
    <property type="component" value="Unassembled WGS sequence"/>
</dbReference>
<dbReference type="InterPro" id="IPR036388">
    <property type="entry name" value="WH-like_DNA-bd_sf"/>
</dbReference>
<evidence type="ECO:0000256" key="3">
    <source>
        <dbReference type="ARBA" id="ARBA00023082"/>
    </source>
</evidence>
<sequence>MSETPPGTEVPSDAELITKVRAGVTESYGELYRRHVGSATAFARQLANATAEADDLVAEAFTKVLDALRAGKGPELAFRSYLLTTLRNVAYERHRRAKPVTLSNDLGEVPDQVETQASVFEDIERSLAAKAFQRLPERWQAVLWYTEIEGHAPAEVAPLLGLNPNGVSALAYRAREGLRQAYLQVHLADTENSRCRATVERLGAWTRSRLSKREAAQVEAHLDTCEQCRALAAELVDLNGALRAAAGPLVLGVGAAGYLASAASDGGIGVAGAGLGGAAGTGGAGSVGGTGGAAGGGSASAGGAGGAAGAGGTGDAGAGGAGGASAGGAGAGGAGGAGAGSAGGVLGQSWAALVAVAAGVGAVTMALAAQPTEAAQPRVQAPALAPATATPEHPSTATPPPPATTQPGSTPPAPTPSATTTNRPPGPTPPRTPGTSPGTTPPPTTTPPPPAPARLTASATADRTHPGGTTGYALTVRNDGAAATGPVRVRLSLPEGVFARGGGGSRCTQDGRVAECFLTDSLAAGAQSTVRISLHVSVFSAGGPVSGTVYSGPLSAPVGAVRVDARRWF</sequence>
<dbReference type="SUPFAM" id="SSF88659">
    <property type="entry name" value="Sigma3 and sigma4 domains of RNA polymerase sigma factors"/>
    <property type="match status" value="1"/>
</dbReference>
<dbReference type="Pfam" id="PF13490">
    <property type="entry name" value="zf-HC2"/>
    <property type="match status" value="1"/>
</dbReference>
<feature type="region of interest" description="Disordered" evidence="6">
    <location>
        <begin position="377"/>
        <end position="474"/>
    </location>
</feature>
<evidence type="ECO:0000259" key="8">
    <source>
        <dbReference type="Pfam" id="PF13490"/>
    </source>
</evidence>
<dbReference type="NCBIfam" id="TIGR02937">
    <property type="entry name" value="sigma70-ECF"/>
    <property type="match status" value="1"/>
</dbReference>
<accession>A0A7W7CKL3</accession>